<protein>
    <submittedName>
        <fullName evidence="2">Rep63C</fullName>
    </submittedName>
</protein>
<sequence length="107" mass="12181">MSLLKREQPKNPKIAEAADVSRDAEENTSSSQPIADATNPQKKQVGSQNRKNIKVSPDTFRLIENIGTLRSLKKYEVIDELLENFIKNELTEREQKLLQTLSSKENI</sequence>
<dbReference type="EMBL" id="DQ025752">
    <property type="protein sequence ID" value="AAZ06620.1"/>
    <property type="molecule type" value="Genomic_DNA"/>
</dbReference>
<keyword evidence="2" id="KW-0614">Plasmid</keyword>
<proteinExistence type="predicted"/>
<accession>Q3YN26</accession>
<feature type="compositionally biased region" description="Polar residues" evidence="1">
    <location>
        <begin position="27"/>
        <end position="50"/>
    </location>
</feature>
<dbReference type="RefSeq" id="WP_000054818.1">
    <property type="nucleotide sequence ID" value="NZ_DQ025752.1"/>
</dbReference>
<evidence type="ECO:0000313" key="2">
    <source>
        <dbReference type="EMBL" id="AAZ06620.1"/>
    </source>
</evidence>
<feature type="region of interest" description="Disordered" evidence="1">
    <location>
        <begin position="1"/>
        <end position="56"/>
    </location>
</feature>
<geneLocation type="plasmid" evidence="2">
    <name>pAW63</name>
</geneLocation>
<evidence type="ECO:0000256" key="1">
    <source>
        <dbReference type="SAM" id="MobiDB-lite"/>
    </source>
</evidence>
<gene>
    <name evidence="2" type="primary">rep63C</name>
    <name evidence="2" type="ORF">pAW63_049</name>
</gene>
<name>Q3YN26_BACTK</name>
<dbReference type="AlphaFoldDB" id="Q3YN26"/>
<organism evidence="2">
    <name type="scientific">Bacillus thuringiensis subsp. kurstaki</name>
    <dbReference type="NCBI Taxonomy" id="29339"/>
    <lineage>
        <taxon>Bacteria</taxon>
        <taxon>Bacillati</taxon>
        <taxon>Bacillota</taxon>
        <taxon>Bacilli</taxon>
        <taxon>Bacillales</taxon>
        <taxon>Bacillaceae</taxon>
        <taxon>Bacillus</taxon>
        <taxon>Bacillus cereus group</taxon>
    </lineage>
</organism>
<feature type="compositionally biased region" description="Basic and acidic residues" evidence="1">
    <location>
        <begin position="1"/>
        <end position="10"/>
    </location>
</feature>
<reference evidence="2" key="1">
    <citation type="journal article" date="2005" name="BMC Genomics">
        <title>Conjugative plasmid pAW63 brings new insights into the genesis of the Bacillus anthracis virulence plasmid pXO2 and of the Bacillus thuringiensis plasmid pBT9727.</title>
        <authorList>
            <person name="Van der Auwera G.A."/>
            <person name="Andrup L."/>
            <person name="Mahillon J."/>
        </authorList>
    </citation>
    <scope>NUCLEOTIDE SEQUENCE</scope>
    <source>
        <strain evidence="2">HD73</strain>
        <plasmid evidence="2">pAW63</plasmid>
    </source>
</reference>